<sequence>MFPPVQMTTKVTNDTERLIIKITLEHYLTEIIVNKNTQIINIFVIDTSNILKTIVRRSKHPTKITKNIY</sequence>
<name>E8M4A1_PHOS4</name>
<proteinExistence type="predicted"/>
<gene>
    <name evidence="1" type="ORF">VISI1226_06443</name>
</gene>
<protein>
    <submittedName>
        <fullName evidence="1">Uncharacterized protein</fullName>
    </submittedName>
</protein>
<organism evidence="1 2">
    <name type="scientific">Vibrio sinaloensis DSM 21326</name>
    <dbReference type="NCBI Taxonomy" id="945550"/>
    <lineage>
        <taxon>Bacteria</taxon>
        <taxon>Pseudomonadati</taxon>
        <taxon>Pseudomonadota</taxon>
        <taxon>Gammaproteobacteria</taxon>
        <taxon>Vibrionales</taxon>
        <taxon>Vibrionaceae</taxon>
        <taxon>Vibrio</taxon>
        <taxon>Vibrio oreintalis group</taxon>
    </lineage>
</organism>
<comment type="caution">
    <text evidence="1">The sequence shown here is derived from an EMBL/GenBank/DDBJ whole genome shotgun (WGS) entry which is preliminary data.</text>
</comment>
<evidence type="ECO:0000313" key="1">
    <source>
        <dbReference type="EMBL" id="EGA71139.1"/>
    </source>
</evidence>
<dbReference type="EMBL" id="AEVT01000031">
    <property type="protein sequence ID" value="EGA71139.1"/>
    <property type="molecule type" value="Genomic_DNA"/>
</dbReference>
<accession>E8M4A1</accession>
<dbReference type="Proteomes" id="UP000006228">
    <property type="component" value="Unassembled WGS sequence"/>
</dbReference>
<reference evidence="1 2" key="1">
    <citation type="journal article" date="2012" name="Int. J. Syst. Evol. Microbiol.">
        <title>Vibrio caribbeanicus sp. nov., isolated from the marine sponge Scleritoderma cyanea.</title>
        <authorList>
            <person name="Hoffmann M."/>
            <person name="Monday S.R."/>
            <person name="Allard M.W."/>
            <person name="Strain E.A."/>
            <person name="Whittaker P."/>
            <person name="Naum M."/>
            <person name="McCarthy P.J."/>
            <person name="Lopez J.V."/>
            <person name="Fischer M."/>
            <person name="Brown E.W."/>
        </authorList>
    </citation>
    <scope>NUCLEOTIDE SEQUENCE [LARGE SCALE GENOMIC DNA]</scope>
    <source>
        <strain evidence="2">DSMZ 21326</strain>
    </source>
</reference>
<dbReference type="AlphaFoldDB" id="E8M4A1"/>
<evidence type="ECO:0000313" key="2">
    <source>
        <dbReference type="Proteomes" id="UP000006228"/>
    </source>
</evidence>